<evidence type="ECO:0000256" key="3">
    <source>
        <dbReference type="RuleBase" id="RU000363"/>
    </source>
</evidence>
<organism evidence="4 5">
    <name type="scientific">Candida glabrata</name>
    <name type="common">Yeast</name>
    <name type="synonym">Torulopsis glabrata</name>
    <dbReference type="NCBI Taxonomy" id="5478"/>
    <lineage>
        <taxon>Eukaryota</taxon>
        <taxon>Fungi</taxon>
        <taxon>Dikarya</taxon>
        <taxon>Ascomycota</taxon>
        <taxon>Saccharomycotina</taxon>
        <taxon>Saccharomycetes</taxon>
        <taxon>Saccharomycetales</taxon>
        <taxon>Saccharomycetaceae</taxon>
        <taxon>Nakaseomyces</taxon>
    </lineage>
</organism>
<sequence>MDITEDIGRLWRANMHRILDIKSRILAKKKPTTNLDYDTYKEKTLVALITGGSGGLGLEIAIALVRRYKSVIVAIVDVVPPKKQLVKQYPNIIHYRCDITDSFQVAHMKKKVLLDFGKVNILVNNAAITIIKQLTEMTEAEIQRVINVNLIASYHLVSMFVPEMLYTKNGCIINIASVLGELTPSRLIVYGATKGGLIELHNYLNQQINAHNSYAYNRRGLKAILVCPGKISTTMFKDVDTPSKFLAPDLPPNELATEIIKTVDSKISSTLRRPYYSGLIPYIKILNQSYLDLLKNLSGMNRVTKLKKKML</sequence>
<evidence type="ECO:0000313" key="4">
    <source>
        <dbReference type="EMBL" id="KTA97461.1"/>
    </source>
</evidence>
<dbReference type="Gene3D" id="3.40.50.720">
    <property type="entry name" value="NAD(P)-binding Rossmann-like Domain"/>
    <property type="match status" value="1"/>
</dbReference>
<dbReference type="PANTHER" id="PTHR24322:SF736">
    <property type="entry name" value="RETINOL DEHYDROGENASE 10"/>
    <property type="match status" value="1"/>
</dbReference>
<dbReference type="InterPro" id="IPR036291">
    <property type="entry name" value="NAD(P)-bd_dom_sf"/>
</dbReference>
<dbReference type="PANTHER" id="PTHR24322">
    <property type="entry name" value="PKSB"/>
    <property type="match status" value="1"/>
</dbReference>
<dbReference type="VEuPathDB" id="FungiDB:GWK60_H10417"/>
<dbReference type="EMBL" id="LLZZ01000160">
    <property type="protein sequence ID" value="KTA97461.1"/>
    <property type="molecule type" value="Genomic_DNA"/>
</dbReference>
<dbReference type="PRINTS" id="PR00080">
    <property type="entry name" value="SDRFAMILY"/>
</dbReference>
<dbReference type="VEuPathDB" id="FungiDB:B1J91_H10450g"/>
<dbReference type="VEuPathDB" id="FungiDB:CAGL0H10450g"/>
<dbReference type="AlphaFoldDB" id="A0A0W0DVD8"/>
<accession>A0A0W0DVD8</accession>
<name>A0A0W0DVD8_CANGB</name>
<gene>
    <name evidence="4" type="ORF">AO440_002342</name>
</gene>
<dbReference type="Pfam" id="PF00106">
    <property type="entry name" value="adh_short"/>
    <property type="match status" value="1"/>
</dbReference>
<evidence type="ECO:0000256" key="2">
    <source>
        <dbReference type="ARBA" id="ARBA00023002"/>
    </source>
</evidence>
<dbReference type="PRINTS" id="PR00081">
    <property type="entry name" value="GDHRDH"/>
</dbReference>
<proteinExistence type="inferred from homology"/>
<comment type="caution">
    <text evidence="4">The sequence shown here is derived from an EMBL/GenBank/DDBJ whole genome shotgun (WGS) entry which is preliminary data.</text>
</comment>
<comment type="similarity">
    <text evidence="1 3">Belongs to the short-chain dehydrogenases/reductases (SDR) family.</text>
</comment>
<dbReference type="Proteomes" id="UP000054886">
    <property type="component" value="Unassembled WGS sequence"/>
</dbReference>
<evidence type="ECO:0000313" key="5">
    <source>
        <dbReference type="Proteomes" id="UP000054886"/>
    </source>
</evidence>
<dbReference type="VEuPathDB" id="FungiDB:GVI51_H10351"/>
<dbReference type="GO" id="GO:0016616">
    <property type="term" value="F:oxidoreductase activity, acting on the CH-OH group of donors, NAD or NADP as acceptor"/>
    <property type="evidence" value="ECO:0007669"/>
    <property type="project" value="TreeGrafter"/>
</dbReference>
<dbReference type="SUPFAM" id="SSF51735">
    <property type="entry name" value="NAD(P)-binding Rossmann-fold domains"/>
    <property type="match status" value="1"/>
</dbReference>
<keyword evidence="2" id="KW-0560">Oxidoreductase</keyword>
<dbReference type="InterPro" id="IPR002347">
    <property type="entry name" value="SDR_fam"/>
</dbReference>
<protein>
    <submittedName>
        <fullName evidence="4">Putative oxidoreductase</fullName>
    </submittedName>
</protein>
<evidence type="ECO:0000256" key="1">
    <source>
        <dbReference type="ARBA" id="ARBA00006484"/>
    </source>
</evidence>
<reference evidence="4 5" key="1">
    <citation type="submission" date="2015-10" db="EMBL/GenBank/DDBJ databases">
        <title>Draft genomes sequences of Candida glabrata isolates 1A, 1B, 2A, 2B, 3A and 3B.</title>
        <authorList>
            <person name="Haavelsrud O.E."/>
            <person name="Gaustad P."/>
        </authorList>
    </citation>
    <scope>NUCLEOTIDE SEQUENCE [LARGE SCALE GENOMIC DNA]</scope>
    <source>
        <strain evidence="4">910700640</strain>
    </source>
</reference>